<name>A0A5N6LBM7_9ASTR</name>
<comment type="caution">
    <text evidence="1">The sequence shown here is derived from an EMBL/GenBank/DDBJ whole genome shotgun (WGS) entry which is preliminary data.</text>
</comment>
<reference evidence="1 2" key="1">
    <citation type="submission" date="2019-05" db="EMBL/GenBank/DDBJ databases">
        <title>Mikania micrantha, genome provides insights into the molecular mechanism of rapid growth.</title>
        <authorList>
            <person name="Liu B."/>
        </authorList>
    </citation>
    <scope>NUCLEOTIDE SEQUENCE [LARGE SCALE GENOMIC DNA]</scope>
    <source>
        <strain evidence="1">NLD-2019</strain>
        <tissue evidence="1">Leaf</tissue>
    </source>
</reference>
<protein>
    <submittedName>
        <fullName evidence="1">Uncharacterized protein</fullName>
    </submittedName>
</protein>
<dbReference type="Proteomes" id="UP000326396">
    <property type="component" value="Unassembled WGS sequence"/>
</dbReference>
<keyword evidence="2" id="KW-1185">Reference proteome</keyword>
<accession>A0A5N6LBM7</accession>
<evidence type="ECO:0000313" key="1">
    <source>
        <dbReference type="EMBL" id="KAD0183003.1"/>
    </source>
</evidence>
<gene>
    <name evidence="1" type="ORF">E3N88_44670</name>
</gene>
<organism evidence="1 2">
    <name type="scientific">Mikania micrantha</name>
    <name type="common">bitter vine</name>
    <dbReference type="NCBI Taxonomy" id="192012"/>
    <lineage>
        <taxon>Eukaryota</taxon>
        <taxon>Viridiplantae</taxon>
        <taxon>Streptophyta</taxon>
        <taxon>Embryophyta</taxon>
        <taxon>Tracheophyta</taxon>
        <taxon>Spermatophyta</taxon>
        <taxon>Magnoliopsida</taxon>
        <taxon>eudicotyledons</taxon>
        <taxon>Gunneridae</taxon>
        <taxon>Pentapetalae</taxon>
        <taxon>asterids</taxon>
        <taxon>campanulids</taxon>
        <taxon>Asterales</taxon>
        <taxon>Asteraceae</taxon>
        <taxon>Asteroideae</taxon>
        <taxon>Heliantheae alliance</taxon>
        <taxon>Eupatorieae</taxon>
        <taxon>Mikania</taxon>
    </lineage>
</organism>
<dbReference type="AlphaFoldDB" id="A0A5N6LBM7"/>
<evidence type="ECO:0000313" key="2">
    <source>
        <dbReference type="Proteomes" id="UP000326396"/>
    </source>
</evidence>
<proteinExistence type="predicted"/>
<dbReference type="EMBL" id="SZYD01001889">
    <property type="protein sequence ID" value="KAD0183003.1"/>
    <property type="molecule type" value="Genomic_DNA"/>
</dbReference>
<sequence>MHHDDHPKAFFESNNQMQYWNKTMFASSWLHSPRISSSLDLNRTERLAVGDGGGLLAVAFLVHFERLCDLFISPMELDVQGYVVDTILNATENDWIAALLVCFPLPLFCSTGNYYGFEHCCPPPPMT</sequence>